<evidence type="ECO:0008006" key="4">
    <source>
        <dbReference type="Google" id="ProtNLM"/>
    </source>
</evidence>
<dbReference type="RefSeq" id="XP_016267513.1">
    <property type="nucleotide sequence ID" value="XM_016400460.1"/>
</dbReference>
<dbReference type="AlphaFoldDB" id="A0A0D2CBL3"/>
<dbReference type="PANTHER" id="PTHR35340">
    <property type="entry name" value="PQQ ENZYME REPEAT PROTEIN-RELATED"/>
    <property type="match status" value="1"/>
</dbReference>
<proteinExistence type="predicted"/>
<evidence type="ECO:0000256" key="1">
    <source>
        <dbReference type="SAM" id="Phobius"/>
    </source>
</evidence>
<keyword evidence="3" id="KW-1185">Reference proteome</keyword>
<keyword evidence="1" id="KW-0472">Membrane</keyword>
<organism evidence="2 3">
    <name type="scientific">Exophiala oligosperma</name>
    <dbReference type="NCBI Taxonomy" id="215243"/>
    <lineage>
        <taxon>Eukaryota</taxon>
        <taxon>Fungi</taxon>
        <taxon>Dikarya</taxon>
        <taxon>Ascomycota</taxon>
        <taxon>Pezizomycotina</taxon>
        <taxon>Eurotiomycetes</taxon>
        <taxon>Chaetothyriomycetidae</taxon>
        <taxon>Chaetothyriales</taxon>
        <taxon>Herpotrichiellaceae</taxon>
        <taxon>Exophiala</taxon>
    </lineage>
</organism>
<keyword evidence="1" id="KW-0812">Transmembrane</keyword>
<protein>
    <recommendedName>
        <fullName evidence="4">Arylsulfotransferase N-terminal domain-containing protein</fullName>
    </recommendedName>
</protein>
<keyword evidence="1" id="KW-1133">Transmembrane helix</keyword>
<dbReference type="SUPFAM" id="SSF50998">
    <property type="entry name" value="Quinoprotein alcohol dehydrogenase-like"/>
    <property type="match status" value="1"/>
</dbReference>
<dbReference type="InterPro" id="IPR039535">
    <property type="entry name" value="ASST-like"/>
</dbReference>
<dbReference type="GeneID" id="27352082"/>
<dbReference type="EMBL" id="KN847332">
    <property type="protein sequence ID" value="KIW47297.1"/>
    <property type="molecule type" value="Genomic_DNA"/>
</dbReference>
<dbReference type="Pfam" id="PF14269">
    <property type="entry name" value="Arylsulfotran_2"/>
    <property type="match status" value="1"/>
</dbReference>
<accession>A0A0D2CBL3</accession>
<gene>
    <name evidence="2" type="ORF">PV06_00008</name>
</gene>
<dbReference type="InterPro" id="IPR053143">
    <property type="entry name" value="Arylsulfate_ST"/>
</dbReference>
<dbReference type="HOGENOM" id="CLU_018249_0_1_1"/>
<evidence type="ECO:0000313" key="3">
    <source>
        <dbReference type="Proteomes" id="UP000053342"/>
    </source>
</evidence>
<dbReference type="OrthoDB" id="5427350at2759"/>
<feature type="transmembrane region" description="Helical" evidence="1">
    <location>
        <begin position="12"/>
        <end position="37"/>
    </location>
</feature>
<dbReference type="VEuPathDB" id="FungiDB:PV06_00008"/>
<sequence length="567" mass="63920">MKPRFFRALCIAVVGLASAVVVFLSISYILSPLLLWLSPSLNPTLYDWGAYGACPLQSFVTTDLVAPRVNTRRTHPDCGRGLVLLTINGDSAGPKGPAILDARNELVWKSQGYGSATNLQVQHYKGQNYLTFWAGRKVGTKGTGMYYMLDSTYNEAHRVMAVGDGMEGDLHEFKITKDDTALLTVYATTKADLSSWGRFSDGWLLDSLFQEVDIATGELLFEWRASEHFNFSDTYMTNPFGGYIKSLPFDFFHINSVDKDSQGNYLISSRHTHTITCINPKGNILWVLGGRRNQFTDLSGGAALDFKWQHDARWVSEEDGIISLFDNKEAGPLHADGPHSRGMMLQLDISNHTVELLHTYESLGHTRAPSQGSMQVLQDTDHVFVGFGHSPIYSEFSVNGSLLCEHHFGSPIFHPWNRAVSYRASKRYDWVGRPTYPPSAEIEDDTLYVSWNGATEVSAWLLQGAKSAEDEDAFNDLDVLEKDTFEETFELGDLYEYSYFRVVALTQDGQVLGQSAVLVYEPDWDWWMFGVAIVAWLVIVRVGWHCYKWLARRRTTSQVAWISLERQ</sequence>
<name>A0A0D2CBL3_9EURO</name>
<dbReference type="InterPro" id="IPR011047">
    <property type="entry name" value="Quinoprotein_ADH-like_sf"/>
</dbReference>
<reference evidence="2 3" key="1">
    <citation type="submission" date="2015-01" db="EMBL/GenBank/DDBJ databases">
        <title>The Genome Sequence of Exophiala oligosperma CBS72588.</title>
        <authorList>
            <consortium name="The Broad Institute Genomics Platform"/>
            <person name="Cuomo C."/>
            <person name="de Hoog S."/>
            <person name="Gorbushina A."/>
            <person name="Stielow B."/>
            <person name="Teixiera M."/>
            <person name="Abouelleil A."/>
            <person name="Chapman S.B."/>
            <person name="Priest M."/>
            <person name="Young S.K."/>
            <person name="Wortman J."/>
            <person name="Nusbaum C."/>
            <person name="Birren B."/>
        </authorList>
    </citation>
    <scope>NUCLEOTIDE SEQUENCE [LARGE SCALE GENOMIC DNA]</scope>
    <source>
        <strain evidence="2 3">CBS 72588</strain>
    </source>
</reference>
<dbReference type="Proteomes" id="UP000053342">
    <property type="component" value="Unassembled WGS sequence"/>
</dbReference>
<evidence type="ECO:0000313" key="2">
    <source>
        <dbReference type="EMBL" id="KIW47297.1"/>
    </source>
</evidence>
<feature type="transmembrane region" description="Helical" evidence="1">
    <location>
        <begin position="524"/>
        <end position="544"/>
    </location>
</feature>
<dbReference type="PANTHER" id="PTHR35340:SF5">
    <property type="entry name" value="ASST-DOMAIN-CONTAINING PROTEIN"/>
    <property type="match status" value="1"/>
</dbReference>